<evidence type="ECO:0000256" key="1">
    <source>
        <dbReference type="SAM" id="Phobius"/>
    </source>
</evidence>
<organism evidence="2 3">
    <name type="scientific">Nocardia seriolae</name>
    <dbReference type="NCBI Taxonomy" id="37332"/>
    <lineage>
        <taxon>Bacteria</taxon>
        <taxon>Bacillati</taxon>
        <taxon>Actinomycetota</taxon>
        <taxon>Actinomycetes</taxon>
        <taxon>Mycobacteriales</taxon>
        <taxon>Nocardiaceae</taxon>
        <taxon>Nocardia</taxon>
    </lineage>
</organism>
<feature type="transmembrane region" description="Helical" evidence="1">
    <location>
        <begin position="124"/>
        <end position="146"/>
    </location>
</feature>
<gene>
    <name evidence="2" type="ORF">NS506_04683</name>
</gene>
<feature type="transmembrane region" description="Helical" evidence="1">
    <location>
        <begin position="29"/>
        <end position="49"/>
    </location>
</feature>
<evidence type="ECO:0000313" key="3">
    <source>
        <dbReference type="Proteomes" id="UP000180166"/>
    </source>
</evidence>
<evidence type="ECO:0000313" key="2">
    <source>
        <dbReference type="EMBL" id="APA98729.1"/>
    </source>
</evidence>
<dbReference type="EMBL" id="CP017839">
    <property type="protein sequence ID" value="APA98729.1"/>
    <property type="molecule type" value="Genomic_DNA"/>
</dbReference>
<name>A0ABC8AWX0_9NOCA</name>
<protein>
    <submittedName>
        <fullName evidence="2">Uncharacterized protein</fullName>
    </submittedName>
</protein>
<feature type="transmembrane region" description="Helical" evidence="1">
    <location>
        <begin position="90"/>
        <end position="112"/>
    </location>
</feature>
<reference evidence="2 3" key="1">
    <citation type="submission" date="2016-10" db="EMBL/GenBank/DDBJ databases">
        <title>Genome sequence of Nocardia seriolae strain EM150506, isolated from Anguila japonica.</title>
        <authorList>
            <person name="Han H.-J."/>
        </authorList>
    </citation>
    <scope>NUCLEOTIDE SEQUENCE [LARGE SCALE GENOMIC DNA]</scope>
    <source>
        <strain evidence="2 3">EM150506</strain>
    </source>
</reference>
<dbReference type="Proteomes" id="UP000180166">
    <property type="component" value="Chromosome"/>
</dbReference>
<dbReference type="AlphaFoldDB" id="A0ABC8AWX0"/>
<feature type="transmembrane region" description="Helical" evidence="1">
    <location>
        <begin position="153"/>
        <end position="174"/>
    </location>
</feature>
<keyword evidence="1" id="KW-0472">Membrane</keyword>
<dbReference type="KEGG" id="nsr:NS506_04683"/>
<proteinExistence type="predicted"/>
<feature type="transmembrane region" description="Helical" evidence="1">
    <location>
        <begin position="55"/>
        <end position="78"/>
    </location>
</feature>
<dbReference type="RefSeq" id="WP_083414938.1">
    <property type="nucleotide sequence ID" value="NZ_CP017839.1"/>
</dbReference>
<accession>A0ABC8AWX0</accession>
<keyword evidence="1" id="KW-0812">Transmembrane</keyword>
<sequence length="229" mass="23888">MATTHQAPGSGVPVAYTGSDLRELWFTRVTVGAFLGFLAPAIGGALTAHAGTATLVAVMIVAGAIEGSVLGLFQARVLRTVLSRLRIRDWVIATAAGAVLAWSIGVLPMAFGDGFGDWPVWVRVPGIVVGSVVLVFSLGGAQWVVLRHFTDRAPLWILANAAAWGAGLTAFTLVSTPLWQPGQAPWLVAAIGALAGGVMAAVMAWVTGVFLSRILTGTHLLPRQEIGRF</sequence>
<keyword evidence="1" id="KW-1133">Transmembrane helix</keyword>
<feature type="transmembrane region" description="Helical" evidence="1">
    <location>
        <begin position="186"/>
        <end position="211"/>
    </location>
</feature>